<dbReference type="InterPro" id="IPR041121">
    <property type="entry name" value="SDH_C"/>
</dbReference>
<dbReference type="Pfam" id="PF18317">
    <property type="entry name" value="SDH_C"/>
    <property type="match status" value="1"/>
</dbReference>
<organism evidence="12 13">
    <name type="scientific">Phreatobacter aquaticus</name>
    <dbReference type="NCBI Taxonomy" id="2570229"/>
    <lineage>
        <taxon>Bacteria</taxon>
        <taxon>Pseudomonadati</taxon>
        <taxon>Pseudomonadota</taxon>
        <taxon>Alphaproteobacteria</taxon>
        <taxon>Hyphomicrobiales</taxon>
        <taxon>Phreatobacteraceae</taxon>
        <taxon>Phreatobacter</taxon>
    </lineage>
</organism>
<evidence type="ECO:0000256" key="6">
    <source>
        <dbReference type="ARBA" id="ARBA00023141"/>
    </source>
</evidence>
<proteinExistence type="inferred from homology"/>
<feature type="binding site" evidence="8">
    <location>
        <position position="101"/>
    </location>
    <ligand>
        <name>shikimate</name>
        <dbReference type="ChEBI" id="CHEBI:36208"/>
    </ligand>
</feature>
<feature type="binding site" evidence="8">
    <location>
        <position position="239"/>
    </location>
    <ligand>
        <name>NADP(+)</name>
        <dbReference type="ChEBI" id="CHEBI:58349"/>
    </ligand>
</feature>
<dbReference type="PANTHER" id="PTHR21089">
    <property type="entry name" value="SHIKIMATE DEHYDROGENASE"/>
    <property type="match status" value="1"/>
</dbReference>
<feature type="binding site" evidence="8">
    <location>
        <position position="61"/>
    </location>
    <ligand>
        <name>shikimate</name>
        <dbReference type="ChEBI" id="CHEBI:36208"/>
    </ligand>
</feature>
<keyword evidence="13" id="KW-1185">Reference proteome</keyword>
<dbReference type="InterPro" id="IPR046346">
    <property type="entry name" value="Aminoacid_DH-like_N_sf"/>
</dbReference>
<dbReference type="Pfam" id="PF08501">
    <property type="entry name" value="Shikimate_dh_N"/>
    <property type="match status" value="1"/>
</dbReference>
<dbReference type="InterPro" id="IPR011342">
    <property type="entry name" value="Shikimate_DH"/>
</dbReference>
<dbReference type="UniPathway" id="UPA00053">
    <property type="reaction ID" value="UER00087"/>
</dbReference>
<dbReference type="Gene3D" id="3.40.50.10860">
    <property type="entry name" value="Leucine Dehydrogenase, chain A, domain 1"/>
    <property type="match status" value="1"/>
</dbReference>
<name>A0A4D7QDJ3_9HYPH</name>
<dbReference type="HAMAP" id="MF_00222">
    <property type="entry name" value="Shikimate_DH_AroE"/>
    <property type="match status" value="1"/>
</dbReference>
<dbReference type="InterPro" id="IPR006151">
    <property type="entry name" value="Shikm_DH/Glu-tRNA_Rdtase"/>
</dbReference>
<dbReference type="PANTHER" id="PTHR21089:SF1">
    <property type="entry name" value="BIFUNCTIONAL 3-DEHYDROQUINATE DEHYDRATASE_SHIKIMATE DEHYDROGENASE, CHLOROPLASTIC"/>
    <property type="match status" value="1"/>
</dbReference>
<keyword evidence="5 8" id="KW-0560">Oxidoreductase</keyword>
<feature type="active site" description="Proton acceptor" evidence="8">
    <location>
        <position position="65"/>
    </location>
</feature>
<accession>A0A4D7QDJ3</accession>
<comment type="similarity">
    <text evidence="8">Belongs to the shikimate dehydrogenase family.</text>
</comment>
<sequence>MTKACVIGWPVEHARSPIIHNHWIKTYGITGSYGRELIEPGKVGSFLKNLRDLGYAGCNITVPHKEEALAALDDIDPTAAALGAVNTVWLDQDRLCGMNTDVPGFLANLDETVPEWTRRTTHAVVLGAGGAARGIVYGLVNSGVETVTVVNRSLDRAEAVAAIYPGRARALAMADVGGLLPRADLLINTTSLGMKGQPALDLPLDRLKPDAIVADIVYVPLKTSLLVEAEARGHAIVGGLGMLLHQAVPGFEHWFGVKPEVTRDLYDLVAADIEGR</sequence>
<evidence type="ECO:0000256" key="2">
    <source>
        <dbReference type="ARBA" id="ARBA00012962"/>
    </source>
</evidence>
<dbReference type="AlphaFoldDB" id="A0A4D7QDJ3"/>
<dbReference type="KEGG" id="paqt:E8L99_05595"/>
<comment type="catalytic activity">
    <reaction evidence="7 8">
        <text>shikimate + NADP(+) = 3-dehydroshikimate + NADPH + H(+)</text>
        <dbReference type="Rhea" id="RHEA:17737"/>
        <dbReference type="ChEBI" id="CHEBI:15378"/>
        <dbReference type="ChEBI" id="CHEBI:16630"/>
        <dbReference type="ChEBI" id="CHEBI:36208"/>
        <dbReference type="ChEBI" id="CHEBI:57783"/>
        <dbReference type="ChEBI" id="CHEBI:58349"/>
        <dbReference type="EC" id="1.1.1.25"/>
    </reaction>
</comment>
<feature type="binding site" evidence="8">
    <location>
        <position position="246"/>
    </location>
    <ligand>
        <name>shikimate</name>
        <dbReference type="ChEBI" id="CHEBI:36208"/>
    </ligand>
</feature>
<evidence type="ECO:0000313" key="12">
    <source>
        <dbReference type="EMBL" id="QCK85288.1"/>
    </source>
</evidence>
<feature type="domain" description="Quinate/shikimate 5-dehydrogenase/glutamyl-tRNA reductase" evidence="9">
    <location>
        <begin position="120"/>
        <end position="191"/>
    </location>
</feature>
<keyword evidence="6 8" id="KW-0057">Aromatic amino acid biosynthesis</keyword>
<evidence type="ECO:0000259" key="11">
    <source>
        <dbReference type="Pfam" id="PF18317"/>
    </source>
</evidence>
<dbReference type="EMBL" id="CP039865">
    <property type="protein sequence ID" value="QCK85288.1"/>
    <property type="molecule type" value="Genomic_DNA"/>
</dbReference>
<dbReference type="GO" id="GO:0009073">
    <property type="term" value="P:aromatic amino acid family biosynthetic process"/>
    <property type="evidence" value="ECO:0007669"/>
    <property type="project" value="UniProtKB-KW"/>
</dbReference>
<dbReference type="InterPro" id="IPR036291">
    <property type="entry name" value="NAD(P)-bd_dom_sf"/>
</dbReference>
<dbReference type="Proteomes" id="UP000298588">
    <property type="component" value="Chromosome"/>
</dbReference>
<reference evidence="12 13" key="1">
    <citation type="submission" date="2019-04" db="EMBL/GenBank/DDBJ databases">
        <title>Phreatobacter aquaticus sp. nov.</title>
        <authorList>
            <person name="Choi A."/>
            <person name="Baek K."/>
        </authorList>
    </citation>
    <scope>NUCLEOTIDE SEQUENCE [LARGE SCALE GENOMIC DNA]</scope>
    <source>
        <strain evidence="12 13">NMCR1094</strain>
    </source>
</reference>
<dbReference type="GO" id="GO:0004764">
    <property type="term" value="F:shikimate 3-dehydrogenase (NADP+) activity"/>
    <property type="evidence" value="ECO:0007669"/>
    <property type="project" value="UniProtKB-UniRule"/>
</dbReference>
<feature type="binding site" evidence="8">
    <location>
        <position position="86"/>
    </location>
    <ligand>
        <name>shikimate</name>
        <dbReference type="ChEBI" id="CHEBI:36208"/>
    </ligand>
</feature>
<comment type="subunit">
    <text evidence="8">Homodimer.</text>
</comment>
<dbReference type="GO" id="GO:0019632">
    <property type="term" value="P:shikimate metabolic process"/>
    <property type="evidence" value="ECO:0007669"/>
    <property type="project" value="InterPro"/>
</dbReference>
<comment type="function">
    <text evidence="8">Involved in the biosynthesis of the chorismate, which leads to the biosynthesis of aromatic amino acids. Catalyzes the reversible NADPH linked reduction of 3-dehydroshikimate (DHSA) to yield shikimate (SA).</text>
</comment>
<feature type="domain" description="Shikimate dehydrogenase substrate binding N-terminal" evidence="10">
    <location>
        <begin position="6"/>
        <end position="88"/>
    </location>
</feature>
<evidence type="ECO:0000256" key="3">
    <source>
        <dbReference type="ARBA" id="ARBA00022605"/>
    </source>
</evidence>
<dbReference type="GO" id="GO:0050661">
    <property type="term" value="F:NADP binding"/>
    <property type="evidence" value="ECO:0007669"/>
    <property type="project" value="InterPro"/>
</dbReference>
<protein>
    <recommendedName>
        <fullName evidence="2 8">Shikimate dehydrogenase (NADP(+))</fullName>
        <shortName evidence="8">SDH</shortName>
        <ecNumber evidence="2 8">1.1.1.25</ecNumber>
    </recommendedName>
</protein>
<evidence type="ECO:0000256" key="1">
    <source>
        <dbReference type="ARBA" id="ARBA00004871"/>
    </source>
</evidence>
<dbReference type="InterPro" id="IPR022893">
    <property type="entry name" value="Shikimate_DH_fam"/>
</dbReference>
<evidence type="ECO:0000256" key="4">
    <source>
        <dbReference type="ARBA" id="ARBA00022857"/>
    </source>
</evidence>
<dbReference type="Pfam" id="PF01488">
    <property type="entry name" value="Shikimate_DH"/>
    <property type="match status" value="1"/>
</dbReference>
<dbReference type="CDD" id="cd01065">
    <property type="entry name" value="NAD_bind_Shikimate_DH"/>
    <property type="match status" value="1"/>
</dbReference>
<dbReference type="RefSeq" id="WP_137098622.1">
    <property type="nucleotide sequence ID" value="NZ_CP039865.1"/>
</dbReference>
<dbReference type="EC" id="1.1.1.25" evidence="2 8"/>
<dbReference type="GO" id="GO:0005829">
    <property type="term" value="C:cytosol"/>
    <property type="evidence" value="ECO:0007669"/>
    <property type="project" value="TreeGrafter"/>
</dbReference>
<feature type="binding site" evidence="8">
    <location>
        <begin position="127"/>
        <end position="131"/>
    </location>
    <ligand>
        <name>NADP(+)</name>
        <dbReference type="ChEBI" id="CHEBI:58349"/>
    </ligand>
</feature>
<comment type="caution">
    <text evidence="8">Lacks conserved residue(s) required for the propagation of feature annotation.</text>
</comment>
<evidence type="ECO:0000313" key="13">
    <source>
        <dbReference type="Proteomes" id="UP000298588"/>
    </source>
</evidence>
<dbReference type="GO" id="GO:0008652">
    <property type="term" value="P:amino acid biosynthetic process"/>
    <property type="evidence" value="ECO:0007669"/>
    <property type="project" value="UniProtKB-KW"/>
</dbReference>
<feature type="binding site" evidence="8">
    <location>
        <position position="216"/>
    </location>
    <ligand>
        <name>NADP(+)</name>
        <dbReference type="ChEBI" id="CHEBI:58349"/>
    </ligand>
</feature>
<evidence type="ECO:0000256" key="7">
    <source>
        <dbReference type="ARBA" id="ARBA00049442"/>
    </source>
</evidence>
<gene>
    <name evidence="8" type="primary">aroE</name>
    <name evidence="12" type="ORF">E8L99_05595</name>
</gene>
<dbReference type="Gene3D" id="3.40.50.720">
    <property type="entry name" value="NAD(P)-binding Rossmann-like Domain"/>
    <property type="match status" value="1"/>
</dbReference>
<feature type="domain" description="SDH C-terminal" evidence="11">
    <location>
        <begin position="239"/>
        <end position="261"/>
    </location>
</feature>
<keyword evidence="4 8" id="KW-0521">NADP</keyword>
<evidence type="ECO:0000259" key="9">
    <source>
        <dbReference type="Pfam" id="PF01488"/>
    </source>
</evidence>
<dbReference type="GO" id="GO:0009423">
    <property type="term" value="P:chorismate biosynthetic process"/>
    <property type="evidence" value="ECO:0007669"/>
    <property type="project" value="UniProtKB-UniRule"/>
</dbReference>
<dbReference type="NCBIfam" id="NF001312">
    <property type="entry name" value="PRK00258.1-4"/>
    <property type="match status" value="1"/>
</dbReference>
<evidence type="ECO:0000256" key="5">
    <source>
        <dbReference type="ARBA" id="ARBA00023002"/>
    </source>
</evidence>
<dbReference type="InterPro" id="IPR013708">
    <property type="entry name" value="Shikimate_DH-bd_N"/>
</dbReference>
<feature type="binding site" evidence="8">
    <location>
        <position position="218"/>
    </location>
    <ligand>
        <name>shikimate</name>
        <dbReference type="ChEBI" id="CHEBI:36208"/>
    </ligand>
</feature>
<dbReference type="OrthoDB" id="9792692at2"/>
<evidence type="ECO:0000256" key="8">
    <source>
        <dbReference type="HAMAP-Rule" id="MF_00222"/>
    </source>
</evidence>
<dbReference type="NCBIfam" id="TIGR00507">
    <property type="entry name" value="aroE"/>
    <property type="match status" value="1"/>
</dbReference>
<dbReference type="SUPFAM" id="SSF53223">
    <property type="entry name" value="Aminoacid dehydrogenase-like, N-terminal domain"/>
    <property type="match status" value="1"/>
</dbReference>
<keyword evidence="3 8" id="KW-0028">Amino-acid biosynthesis</keyword>
<comment type="pathway">
    <text evidence="1 8">Metabolic intermediate biosynthesis; chorismate biosynthesis; chorismate from D-erythrose 4-phosphate and phosphoenolpyruvate: step 4/7.</text>
</comment>
<dbReference type="SUPFAM" id="SSF51735">
    <property type="entry name" value="NAD(P)-binding Rossmann-fold domains"/>
    <property type="match status" value="1"/>
</dbReference>
<evidence type="ECO:0000259" key="10">
    <source>
        <dbReference type="Pfam" id="PF08501"/>
    </source>
</evidence>